<dbReference type="EMBL" id="DUZY01000001">
    <property type="protein sequence ID" value="DAD18722.1"/>
    <property type="molecule type" value="Genomic_DNA"/>
</dbReference>
<dbReference type="Pfam" id="PF14392">
    <property type="entry name" value="zf-CCHC_4"/>
    <property type="match status" value="1"/>
</dbReference>
<evidence type="ECO:0000313" key="3">
    <source>
        <dbReference type="Proteomes" id="UP000607653"/>
    </source>
</evidence>
<reference evidence="2 3" key="1">
    <citation type="journal article" date="2020" name="Mol. Biol. Evol.">
        <title>Distinct Expression and Methylation Patterns for Genes with Different Fates following a Single Whole-Genome Duplication in Flowering Plants.</title>
        <authorList>
            <person name="Shi T."/>
            <person name="Rahmani R.S."/>
            <person name="Gugger P.F."/>
            <person name="Wang M."/>
            <person name="Li H."/>
            <person name="Zhang Y."/>
            <person name="Li Z."/>
            <person name="Wang Q."/>
            <person name="Van de Peer Y."/>
            <person name="Marchal K."/>
            <person name="Chen J."/>
        </authorList>
    </citation>
    <scope>NUCLEOTIDE SEQUENCE [LARGE SCALE GENOMIC DNA]</scope>
    <source>
        <tissue evidence="2">Leaf</tissue>
    </source>
</reference>
<dbReference type="Proteomes" id="UP000607653">
    <property type="component" value="Unassembled WGS sequence"/>
</dbReference>
<feature type="domain" description="Zinc knuckle CX2CX4HX4C" evidence="1">
    <location>
        <begin position="24"/>
        <end position="54"/>
    </location>
</feature>
<evidence type="ECO:0000259" key="1">
    <source>
        <dbReference type="Pfam" id="PF14392"/>
    </source>
</evidence>
<evidence type="ECO:0000313" key="2">
    <source>
        <dbReference type="EMBL" id="DAD18722.1"/>
    </source>
</evidence>
<protein>
    <recommendedName>
        <fullName evidence="1">Zinc knuckle CX2CX4HX4C domain-containing protein</fullName>
    </recommendedName>
</protein>
<accession>A0A822XFP7</accession>
<dbReference type="InterPro" id="IPR025836">
    <property type="entry name" value="Zn_knuckle_CX2CX4HX4C"/>
</dbReference>
<gene>
    <name evidence="2" type="ORF">HUJ06_020185</name>
</gene>
<name>A0A822XFP7_NELNU</name>
<proteinExistence type="predicted"/>
<comment type="caution">
    <text evidence="2">The sequence shown here is derived from an EMBL/GenBank/DDBJ whole genome shotgun (WGS) entry which is preliminary data.</text>
</comment>
<organism evidence="2 3">
    <name type="scientific">Nelumbo nucifera</name>
    <name type="common">Sacred lotus</name>
    <dbReference type="NCBI Taxonomy" id="4432"/>
    <lineage>
        <taxon>Eukaryota</taxon>
        <taxon>Viridiplantae</taxon>
        <taxon>Streptophyta</taxon>
        <taxon>Embryophyta</taxon>
        <taxon>Tracheophyta</taxon>
        <taxon>Spermatophyta</taxon>
        <taxon>Magnoliopsida</taxon>
        <taxon>Proteales</taxon>
        <taxon>Nelumbonaceae</taxon>
        <taxon>Nelumbo</taxon>
    </lineage>
</organism>
<sequence length="109" mass="12635">MVHNHVEIDLKRPLFRGFFLNNNNNPVWIRFAYESLTKLCTNCGLVGQSWKKCKLVPKSTPLPDLLKELAERKLDAPGEWLWAEHKPEKPLSYPVYKKTPRSSTPNCSK</sequence>
<dbReference type="AlphaFoldDB" id="A0A822XFP7"/>
<keyword evidence="3" id="KW-1185">Reference proteome</keyword>